<evidence type="ECO:0000256" key="2">
    <source>
        <dbReference type="ARBA" id="ARBA00022448"/>
    </source>
</evidence>
<dbReference type="Pfam" id="PF00375">
    <property type="entry name" value="SDF"/>
    <property type="match status" value="1"/>
</dbReference>
<accession>A0A517NPI4</accession>
<sequence>MSSHASEDSVSPGPKRTATTAFAPAMISIGPVKLGLSAAITIGLLLGVACGLFLGDYCASLSIVGDAFVGLLRMTVLPYIGVSLIANLGRLSLADSRRLSWVGGLTIGLLWLAALALIAILTLTFPTLTTGAFFSSALIESGGQTDLFSYFVPENIFHSLSENQVPAIIVFCICAGLALSTIPNRQKLITQLDIVSALLLKVSGFITLLAPIGVFAIAASTAGTVSFDELIRLQAYLVAYTAGALFLGLLVLPLLVTTVTPLTYRQVFGVMTQPAITAFGTGKLIVVLPMLIQNTERLLAEISPEGDDLAPTCDVLYATAYPFPHVGKLLSMLFIPFAAWYVGDPMQWNEFPSLFTTGVFSFFGGPIVAIPYLLDQAHLPHDLFQLYLLSGTIGERIGDAVGAVHLTTFTLISIFAFRRQLLFNASALLKDALLIIVVGLLIFGGVRTWLGSSISNADDRSHVLSKLQLIERPVQASVIETPSPNPSPLMPGETILERIRRRKAIRIGYNEDKLPFAFFNLENRLVGYDMDMAHALARDLDVRIEFVRFEHTTLVSQLRDDHFDIIMSGLVGTLERAEEMQHTSGYLDVNLALVVPDYRAREFQTVASIREMSNLRIGFVDLSRGFVDRVRRLMPEAEFIEIEKNKSFFNDNDQQLDSLMVSAESGSAFTLMFPDFEVVVPPEIHVKLPLFYGIGNRDAEMRDFMEHWIMLREKDGTVEEFYDHWILGKTASIQPRRWSVIRNVLQWVD</sequence>
<keyword evidence="10" id="KW-1185">Reference proteome</keyword>
<organism evidence="9 10">
    <name type="scientific">Stieleria marina</name>
    <dbReference type="NCBI Taxonomy" id="1930275"/>
    <lineage>
        <taxon>Bacteria</taxon>
        <taxon>Pseudomonadati</taxon>
        <taxon>Planctomycetota</taxon>
        <taxon>Planctomycetia</taxon>
        <taxon>Pirellulales</taxon>
        <taxon>Pirellulaceae</taxon>
        <taxon>Stieleria</taxon>
    </lineage>
</organism>
<dbReference type="RefSeq" id="WP_145416477.1">
    <property type="nucleotide sequence ID" value="NZ_CP036526.1"/>
</dbReference>
<evidence type="ECO:0000313" key="9">
    <source>
        <dbReference type="EMBL" id="QDT09033.1"/>
    </source>
</evidence>
<dbReference type="GO" id="GO:0016020">
    <property type="term" value="C:membrane"/>
    <property type="evidence" value="ECO:0007669"/>
    <property type="project" value="UniProtKB-SubCell"/>
</dbReference>
<dbReference type="SUPFAM" id="SSF53850">
    <property type="entry name" value="Periplasmic binding protein-like II"/>
    <property type="match status" value="1"/>
</dbReference>
<dbReference type="SMART" id="SM00062">
    <property type="entry name" value="PBPb"/>
    <property type="match status" value="1"/>
</dbReference>
<proteinExistence type="predicted"/>
<dbReference type="Proteomes" id="UP000319817">
    <property type="component" value="Chromosome"/>
</dbReference>
<keyword evidence="5 7" id="KW-1133">Transmembrane helix</keyword>
<evidence type="ECO:0000313" key="10">
    <source>
        <dbReference type="Proteomes" id="UP000319817"/>
    </source>
</evidence>
<dbReference type="InterPro" id="IPR001991">
    <property type="entry name" value="Na-dicarboxylate_symporter"/>
</dbReference>
<feature type="transmembrane region" description="Helical" evidence="7">
    <location>
        <begin position="397"/>
        <end position="417"/>
    </location>
</feature>
<feature type="transmembrane region" description="Helical" evidence="7">
    <location>
        <begin position="325"/>
        <end position="342"/>
    </location>
</feature>
<dbReference type="PRINTS" id="PR00173">
    <property type="entry name" value="EDTRNSPORT"/>
</dbReference>
<keyword evidence="6 7" id="KW-0472">Membrane</keyword>
<feature type="transmembrane region" description="Helical" evidence="7">
    <location>
        <begin position="34"/>
        <end position="55"/>
    </location>
</feature>
<dbReference type="PANTHER" id="PTHR35936">
    <property type="entry name" value="MEMBRANE-BOUND LYTIC MUREIN TRANSGLYCOSYLASE F"/>
    <property type="match status" value="1"/>
</dbReference>
<feature type="transmembrane region" description="Helical" evidence="7">
    <location>
        <begin position="67"/>
        <end position="89"/>
    </location>
</feature>
<dbReference type="EMBL" id="CP036526">
    <property type="protein sequence ID" value="QDT09033.1"/>
    <property type="molecule type" value="Genomic_DNA"/>
</dbReference>
<feature type="transmembrane region" description="Helical" evidence="7">
    <location>
        <begin position="429"/>
        <end position="450"/>
    </location>
</feature>
<feature type="domain" description="Solute-binding protein family 3/N-terminal" evidence="8">
    <location>
        <begin position="504"/>
        <end position="729"/>
    </location>
</feature>
<feature type="transmembrane region" description="Helical" evidence="7">
    <location>
        <begin position="237"/>
        <end position="256"/>
    </location>
</feature>
<dbReference type="SUPFAM" id="SSF118215">
    <property type="entry name" value="Proton glutamate symport protein"/>
    <property type="match status" value="1"/>
</dbReference>
<keyword evidence="2" id="KW-0813">Transport</keyword>
<dbReference type="InterPro" id="IPR036458">
    <property type="entry name" value="Na:dicarbo_symporter_sf"/>
</dbReference>
<reference evidence="9 10" key="1">
    <citation type="submission" date="2019-02" db="EMBL/GenBank/DDBJ databases">
        <title>Deep-cultivation of Planctomycetes and their phenomic and genomic characterization uncovers novel biology.</title>
        <authorList>
            <person name="Wiegand S."/>
            <person name="Jogler M."/>
            <person name="Boedeker C."/>
            <person name="Pinto D."/>
            <person name="Vollmers J."/>
            <person name="Rivas-Marin E."/>
            <person name="Kohn T."/>
            <person name="Peeters S.H."/>
            <person name="Heuer A."/>
            <person name="Rast P."/>
            <person name="Oberbeckmann S."/>
            <person name="Bunk B."/>
            <person name="Jeske O."/>
            <person name="Meyerdierks A."/>
            <person name="Storesund J.E."/>
            <person name="Kallscheuer N."/>
            <person name="Luecker S."/>
            <person name="Lage O.M."/>
            <person name="Pohl T."/>
            <person name="Merkel B.J."/>
            <person name="Hornburger P."/>
            <person name="Mueller R.-W."/>
            <person name="Bruemmer F."/>
            <person name="Labrenz M."/>
            <person name="Spormann A.M."/>
            <person name="Op den Camp H."/>
            <person name="Overmann J."/>
            <person name="Amann R."/>
            <person name="Jetten M.S.M."/>
            <person name="Mascher T."/>
            <person name="Medema M.H."/>
            <person name="Devos D.P."/>
            <person name="Kaster A.-K."/>
            <person name="Ovreas L."/>
            <person name="Rohde M."/>
            <person name="Galperin M.Y."/>
            <person name="Jogler C."/>
        </authorList>
    </citation>
    <scope>NUCLEOTIDE SEQUENCE [LARGE SCALE GENOMIC DNA]</scope>
    <source>
        <strain evidence="9 10">K23_9</strain>
    </source>
</reference>
<dbReference type="AlphaFoldDB" id="A0A517NPI4"/>
<gene>
    <name evidence="9" type="primary">gltP_1</name>
    <name evidence="9" type="ORF">K239x_09760</name>
</gene>
<evidence type="ECO:0000256" key="3">
    <source>
        <dbReference type="ARBA" id="ARBA00022692"/>
    </source>
</evidence>
<feature type="transmembrane region" description="Helical" evidence="7">
    <location>
        <begin position="165"/>
        <end position="182"/>
    </location>
</feature>
<dbReference type="Pfam" id="PF00497">
    <property type="entry name" value="SBP_bac_3"/>
    <property type="match status" value="1"/>
</dbReference>
<dbReference type="GO" id="GO:0015293">
    <property type="term" value="F:symporter activity"/>
    <property type="evidence" value="ECO:0007669"/>
    <property type="project" value="InterPro"/>
</dbReference>
<dbReference type="PANTHER" id="PTHR35936:SF19">
    <property type="entry name" value="AMINO-ACID-BINDING PROTEIN YXEM-RELATED"/>
    <property type="match status" value="1"/>
</dbReference>
<evidence type="ECO:0000259" key="8">
    <source>
        <dbReference type="SMART" id="SM00062"/>
    </source>
</evidence>
<dbReference type="InterPro" id="IPR001638">
    <property type="entry name" value="Solute-binding_3/MltF_N"/>
</dbReference>
<name>A0A517NPI4_9BACT</name>
<feature type="transmembrane region" description="Helical" evidence="7">
    <location>
        <begin position="101"/>
        <end position="125"/>
    </location>
</feature>
<dbReference type="Gene3D" id="3.40.190.10">
    <property type="entry name" value="Periplasmic binding protein-like II"/>
    <property type="match status" value="2"/>
</dbReference>
<evidence type="ECO:0000256" key="7">
    <source>
        <dbReference type="SAM" id="Phobius"/>
    </source>
</evidence>
<comment type="subcellular location">
    <subcellularLocation>
        <location evidence="1">Membrane</location>
        <topology evidence="1">Multi-pass membrane protein</topology>
    </subcellularLocation>
</comment>
<protein>
    <submittedName>
        <fullName evidence="9">Proton glutamate symport protein</fullName>
    </submittedName>
</protein>
<feature type="transmembrane region" description="Helical" evidence="7">
    <location>
        <begin position="194"/>
        <end position="217"/>
    </location>
</feature>
<dbReference type="OrthoDB" id="9791339at2"/>
<feature type="transmembrane region" description="Helical" evidence="7">
    <location>
        <begin position="354"/>
        <end position="374"/>
    </location>
</feature>
<keyword evidence="4" id="KW-0732">Signal</keyword>
<dbReference type="Gene3D" id="1.10.3860.10">
    <property type="entry name" value="Sodium:dicarboxylate symporter"/>
    <property type="match status" value="1"/>
</dbReference>
<evidence type="ECO:0000256" key="5">
    <source>
        <dbReference type="ARBA" id="ARBA00022989"/>
    </source>
</evidence>
<evidence type="ECO:0000256" key="6">
    <source>
        <dbReference type="ARBA" id="ARBA00023136"/>
    </source>
</evidence>
<feature type="transmembrane region" description="Helical" evidence="7">
    <location>
        <begin position="268"/>
        <end position="292"/>
    </location>
</feature>
<keyword evidence="3 7" id="KW-0812">Transmembrane</keyword>
<evidence type="ECO:0000256" key="4">
    <source>
        <dbReference type="ARBA" id="ARBA00022729"/>
    </source>
</evidence>
<evidence type="ECO:0000256" key="1">
    <source>
        <dbReference type="ARBA" id="ARBA00004141"/>
    </source>
</evidence>